<accession>A0A922CUU1</accession>
<sequence length="105" mass="12240">MPPVWRCVFGCPTDGISLHNFPNPRRFPEQFQKWIELVGEPVEDLTPDEIFGKKKVCNLHFTIDDRNRNNRLNAIATPVPFPYQKTSKKGRGSQFTSCFFYHLPE</sequence>
<name>A0A922CUU1_MANSE</name>
<keyword evidence="4 5" id="KW-0238">DNA-binding</keyword>
<feature type="domain" description="THAP-type" evidence="6">
    <location>
        <begin position="1"/>
        <end position="81"/>
    </location>
</feature>
<dbReference type="Proteomes" id="UP000791440">
    <property type="component" value="Unassembled WGS sequence"/>
</dbReference>
<evidence type="ECO:0000256" key="5">
    <source>
        <dbReference type="PROSITE-ProRule" id="PRU00309"/>
    </source>
</evidence>
<reference evidence="7" key="1">
    <citation type="journal article" date="2016" name="Insect Biochem. Mol. Biol.">
        <title>Multifaceted biological insights from a draft genome sequence of the tobacco hornworm moth, Manduca sexta.</title>
        <authorList>
            <person name="Kanost M.R."/>
            <person name="Arrese E.L."/>
            <person name="Cao X."/>
            <person name="Chen Y.R."/>
            <person name="Chellapilla S."/>
            <person name="Goldsmith M.R."/>
            <person name="Grosse-Wilde E."/>
            <person name="Heckel D.G."/>
            <person name="Herndon N."/>
            <person name="Jiang H."/>
            <person name="Papanicolaou A."/>
            <person name="Qu J."/>
            <person name="Soulages J.L."/>
            <person name="Vogel H."/>
            <person name="Walters J."/>
            <person name="Waterhouse R.M."/>
            <person name="Ahn S.J."/>
            <person name="Almeida F.C."/>
            <person name="An C."/>
            <person name="Aqrawi P."/>
            <person name="Bretschneider A."/>
            <person name="Bryant W.B."/>
            <person name="Bucks S."/>
            <person name="Chao H."/>
            <person name="Chevignon G."/>
            <person name="Christen J.M."/>
            <person name="Clarke D.F."/>
            <person name="Dittmer N.T."/>
            <person name="Ferguson L.C.F."/>
            <person name="Garavelou S."/>
            <person name="Gordon K.H.J."/>
            <person name="Gunaratna R.T."/>
            <person name="Han Y."/>
            <person name="Hauser F."/>
            <person name="He Y."/>
            <person name="Heidel-Fischer H."/>
            <person name="Hirsh A."/>
            <person name="Hu Y."/>
            <person name="Jiang H."/>
            <person name="Kalra D."/>
            <person name="Klinner C."/>
            <person name="Konig C."/>
            <person name="Kovar C."/>
            <person name="Kroll A.R."/>
            <person name="Kuwar S.S."/>
            <person name="Lee S.L."/>
            <person name="Lehman R."/>
            <person name="Li K."/>
            <person name="Li Z."/>
            <person name="Liang H."/>
            <person name="Lovelace S."/>
            <person name="Lu Z."/>
            <person name="Mansfield J.H."/>
            <person name="McCulloch K.J."/>
            <person name="Mathew T."/>
            <person name="Morton B."/>
            <person name="Muzny D.M."/>
            <person name="Neunemann D."/>
            <person name="Ongeri F."/>
            <person name="Pauchet Y."/>
            <person name="Pu L.L."/>
            <person name="Pyrousis I."/>
            <person name="Rao X.J."/>
            <person name="Redding A."/>
            <person name="Roesel C."/>
            <person name="Sanchez-Gracia A."/>
            <person name="Schaack S."/>
            <person name="Shukla A."/>
            <person name="Tetreau G."/>
            <person name="Wang Y."/>
            <person name="Xiong G.H."/>
            <person name="Traut W."/>
            <person name="Walsh T.K."/>
            <person name="Worley K.C."/>
            <person name="Wu D."/>
            <person name="Wu W."/>
            <person name="Wu Y.Q."/>
            <person name="Zhang X."/>
            <person name="Zou Z."/>
            <person name="Zucker H."/>
            <person name="Briscoe A.D."/>
            <person name="Burmester T."/>
            <person name="Clem R.J."/>
            <person name="Feyereisen R."/>
            <person name="Grimmelikhuijzen C.J.P."/>
            <person name="Hamodrakas S.J."/>
            <person name="Hansson B.S."/>
            <person name="Huguet E."/>
            <person name="Jermiin L.S."/>
            <person name="Lan Q."/>
            <person name="Lehman H.K."/>
            <person name="Lorenzen M."/>
            <person name="Merzendorfer H."/>
            <person name="Michalopoulos I."/>
            <person name="Morton D.B."/>
            <person name="Muthukrishnan S."/>
            <person name="Oakeshott J.G."/>
            <person name="Palmer W."/>
            <person name="Park Y."/>
            <person name="Passarelli A.L."/>
            <person name="Rozas J."/>
            <person name="Schwartz L.M."/>
            <person name="Smith W."/>
            <person name="Southgate A."/>
            <person name="Vilcinskas A."/>
            <person name="Vogt R."/>
            <person name="Wang P."/>
            <person name="Werren J."/>
            <person name="Yu X.Q."/>
            <person name="Zhou J.J."/>
            <person name="Brown S.J."/>
            <person name="Scherer S.E."/>
            <person name="Richards S."/>
            <person name="Blissard G.W."/>
        </authorList>
    </citation>
    <scope>NUCLEOTIDE SEQUENCE</scope>
</reference>
<proteinExistence type="predicted"/>
<dbReference type="EMBL" id="JH668663">
    <property type="protein sequence ID" value="KAG6460295.1"/>
    <property type="molecule type" value="Genomic_DNA"/>
</dbReference>
<comment type="caution">
    <text evidence="7">The sequence shown here is derived from an EMBL/GenBank/DDBJ whole genome shotgun (WGS) entry which is preliminary data.</text>
</comment>
<gene>
    <name evidence="7" type="ORF">O3G_MSEX011896</name>
</gene>
<dbReference type="SMART" id="SM00980">
    <property type="entry name" value="THAP"/>
    <property type="match status" value="1"/>
</dbReference>
<evidence type="ECO:0000313" key="7">
    <source>
        <dbReference type="EMBL" id="KAG6460295.1"/>
    </source>
</evidence>
<keyword evidence="1" id="KW-0479">Metal-binding</keyword>
<dbReference type="AlphaFoldDB" id="A0A922CUU1"/>
<dbReference type="Pfam" id="PF05485">
    <property type="entry name" value="THAP"/>
    <property type="match status" value="1"/>
</dbReference>
<evidence type="ECO:0000256" key="1">
    <source>
        <dbReference type="ARBA" id="ARBA00022723"/>
    </source>
</evidence>
<evidence type="ECO:0000313" key="8">
    <source>
        <dbReference type="Proteomes" id="UP000791440"/>
    </source>
</evidence>
<evidence type="ECO:0000259" key="6">
    <source>
        <dbReference type="PROSITE" id="PS50950"/>
    </source>
</evidence>
<keyword evidence="8" id="KW-1185">Reference proteome</keyword>
<organism evidence="7 8">
    <name type="scientific">Manduca sexta</name>
    <name type="common">Tobacco hawkmoth</name>
    <name type="synonym">Tobacco hornworm</name>
    <dbReference type="NCBI Taxonomy" id="7130"/>
    <lineage>
        <taxon>Eukaryota</taxon>
        <taxon>Metazoa</taxon>
        <taxon>Ecdysozoa</taxon>
        <taxon>Arthropoda</taxon>
        <taxon>Hexapoda</taxon>
        <taxon>Insecta</taxon>
        <taxon>Pterygota</taxon>
        <taxon>Neoptera</taxon>
        <taxon>Endopterygota</taxon>
        <taxon>Lepidoptera</taxon>
        <taxon>Glossata</taxon>
        <taxon>Ditrysia</taxon>
        <taxon>Bombycoidea</taxon>
        <taxon>Sphingidae</taxon>
        <taxon>Sphinginae</taxon>
        <taxon>Sphingini</taxon>
        <taxon>Manduca</taxon>
    </lineage>
</organism>
<keyword evidence="3" id="KW-0862">Zinc</keyword>
<evidence type="ECO:0000256" key="4">
    <source>
        <dbReference type="ARBA" id="ARBA00023125"/>
    </source>
</evidence>
<dbReference type="InterPro" id="IPR006612">
    <property type="entry name" value="THAP_Znf"/>
</dbReference>
<protein>
    <recommendedName>
        <fullName evidence="6">THAP-type domain-containing protein</fullName>
    </recommendedName>
</protein>
<keyword evidence="2 5" id="KW-0863">Zinc-finger</keyword>
<dbReference type="GO" id="GO:0003677">
    <property type="term" value="F:DNA binding"/>
    <property type="evidence" value="ECO:0007669"/>
    <property type="project" value="UniProtKB-UniRule"/>
</dbReference>
<dbReference type="PROSITE" id="PS50950">
    <property type="entry name" value="ZF_THAP"/>
    <property type="match status" value="1"/>
</dbReference>
<dbReference type="GO" id="GO:0008270">
    <property type="term" value="F:zinc ion binding"/>
    <property type="evidence" value="ECO:0007669"/>
    <property type="project" value="UniProtKB-KW"/>
</dbReference>
<evidence type="ECO:0000256" key="3">
    <source>
        <dbReference type="ARBA" id="ARBA00022833"/>
    </source>
</evidence>
<evidence type="ECO:0000256" key="2">
    <source>
        <dbReference type="ARBA" id="ARBA00022771"/>
    </source>
</evidence>
<reference evidence="7" key="2">
    <citation type="submission" date="2020-12" db="EMBL/GenBank/DDBJ databases">
        <authorList>
            <person name="Kanost M."/>
        </authorList>
    </citation>
    <scope>NUCLEOTIDE SEQUENCE</scope>
</reference>